<dbReference type="PANTHER" id="PTHR11362">
    <property type="entry name" value="PHOSPHATIDYLETHANOLAMINE-BINDING PROTEIN"/>
    <property type="match status" value="1"/>
</dbReference>
<evidence type="ECO:0008006" key="3">
    <source>
        <dbReference type="Google" id="ProtNLM"/>
    </source>
</evidence>
<dbReference type="OMA" id="QEVICYE"/>
<proteinExistence type="predicted"/>
<dbReference type="InterPro" id="IPR036610">
    <property type="entry name" value="PEBP-like_sf"/>
</dbReference>
<dbReference type="Pfam" id="PF01161">
    <property type="entry name" value="PBP"/>
    <property type="match status" value="1"/>
</dbReference>
<sequence length="193" mass="21280">MEAGGVVPDVIDVAPATTAEVTWDSGVKAEMGNVVTPTQVQKQPIVTWPAEEGALYTIIMTDPDAPSRANPKFREWRHWLAINVSGNNMSSGSARSEYIGAGPPKDTGLHRYVILIYKQSGQINPDSVPFVCDSDLSDRAKWKVREFAQSHSLGNPVAGNFVQAEYDDYVPKLYARAQEFAAKRKQEAELKEK</sequence>
<accession>A0A913Z0F9</accession>
<dbReference type="OrthoDB" id="2506647at2759"/>
<organism evidence="1 2">
    <name type="scientific">Patiria miniata</name>
    <name type="common">Bat star</name>
    <name type="synonym">Asterina miniata</name>
    <dbReference type="NCBI Taxonomy" id="46514"/>
    <lineage>
        <taxon>Eukaryota</taxon>
        <taxon>Metazoa</taxon>
        <taxon>Echinodermata</taxon>
        <taxon>Eleutherozoa</taxon>
        <taxon>Asterozoa</taxon>
        <taxon>Asteroidea</taxon>
        <taxon>Valvatacea</taxon>
        <taxon>Valvatida</taxon>
        <taxon>Asterinidae</taxon>
        <taxon>Patiria</taxon>
    </lineage>
</organism>
<dbReference type="CDD" id="cd00866">
    <property type="entry name" value="PEBP_euk"/>
    <property type="match status" value="1"/>
</dbReference>
<keyword evidence="2" id="KW-1185">Reference proteome</keyword>
<dbReference type="GeneID" id="119718808"/>
<dbReference type="PANTHER" id="PTHR11362:SF147">
    <property type="entry name" value="PHOSPHATIDYLETHANOLAMINE BINDING PROTEIN"/>
    <property type="match status" value="1"/>
</dbReference>
<dbReference type="AlphaFoldDB" id="A0A913Z0F9"/>
<name>A0A913Z0F9_PATMI</name>
<dbReference type="Gene3D" id="3.90.280.10">
    <property type="entry name" value="PEBP-like"/>
    <property type="match status" value="1"/>
</dbReference>
<dbReference type="SUPFAM" id="SSF49777">
    <property type="entry name" value="PEBP-like"/>
    <property type="match status" value="1"/>
</dbReference>
<dbReference type="RefSeq" id="XP_038044155.1">
    <property type="nucleotide sequence ID" value="XM_038188227.1"/>
</dbReference>
<evidence type="ECO:0000313" key="2">
    <source>
        <dbReference type="Proteomes" id="UP000887568"/>
    </source>
</evidence>
<reference evidence="1" key="1">
    <citation type="submission" date="2022-11" db="UniProtKB">
        <authorList>
            <consortium name="EnsemblMetazoa"/>
        </authorList>
    </citation>
    <scope>IDENTIFICATION</scope>
</reference>
<dbReference type="CTD" id="5037"/>
<dbReference type="Proteomes" id="UP000887568">
    <property type="component" value="Unplaced"/>
</dbReference>
<dbReference type="InterPro" id="IPR035810">
    <property type="entry name" value="PEBP_euk"/>
</dbReference>
<evidence type="ECO:0000313" key="1">
    <source>
        <dbReference type="EnsemblMetazoa" id="XP_038044155.1"/>
    </source>
</evidence>
<protein>
    <recommendedName>
        <fullName evidence="3">Phosphatidylethanolamine-binding protein</fullName>
    </recommendedName>
</protein>
<dbReference type="InterPro" id="IPR008914">
    <property type="entry name" value="PEBP"/>
</dbReference>
<dbReference type="EnsemblMetazoa" id="XM_038188227.1">
    <property type="protein sequence ID" value="XP_038044155.1"/>
    <property type="gene ID" value="LOC119718808"/>
</dbReference>